<dbReference type="AlphaFoldDB" id="A0AAI8YHC0"/>
<feature type="region of interest" description="Disordered" evidence="9">
    <location>
        <begin position="133"/>
        <end position="157"/>
    </location>
</feature>
<dbReference type="Gene3D" id="3.30.1330.80">
    <property type="entry name" value="Hypothetical protein, similar to alpha- acetolactate decarboxylase, domain 2"/>
    <property type="match status" value="2"/>
</dbReference>
<keyword evidence="8" id="KW-0456">Lyase</keyword>
<comment type="similarity">
    <text evidence="3">Belongs to the alpha-acetolactate decarboxylase family.</text>
</comment>
<evidence type="ECO:0000256" key="6">
    <source>
        <dbReference type="ARBA" id="ARBA00022793"/>
    </source>
</evidence>
<dbReference type="Pfam" id="PF03306">
    <property type="entry name" value="AAL_decarboxy"/>
    <property type="match status" value="2"/>
</dbReference>
<dbReference type="EC" id="4.1.1.5" evidence="4"/>
<evidence type="ECO:0000256" key="3">
    <source>
        <dbReference type="ARBA" id="ARBA00007106"/>
    </source>
</evidence>
<evidence type="ECO:0000256" key="2">
    <source>
        <dbReference type="ARBA" id="ARBA00005170"/>
    </source>
</evidence>
<name>A0AAI8YHC0_9PEZI</name>
<evidence type="ECO:0000256" key="7">
    <source>
        <dbReference type="ARBA" id="ARBA00023061"/>
    </source>
</evidence>
<comment type="catalytic activity">
    <reaction evidence="1">
        <text>(2S)-2-acetolactate + H(+) = (R)-acetoin + CO2</text>
        <dbReference type="Rhea" id="RHEA:21580"/>
        <dbReference type="ChEBI" id="CHEBI:15378"/>
        <dbReference type="ChEBI" id="CHEBI:15686"/>
        <dbReference type="ChEBI" id="CHEBI:16526"/>
        <dbReference type="ChEBI" id="CHEBI:58476"/>
        <dbReference type="EC" id="4.1.1.5"/>
    </reaction>
</comment>
<dbReference type="SUPFAM" id="SSF117856">
    <property type="entry name" value="AF0104/ALDC/Ptd012-like"/>
    <property type="match status" value="1"/>
</dbReference>
<keyword evidence="7" id="KW-0005">Acetoin biosynthesis</keyword>
<evidence type="ECO:0000256" key="9">
    <source>
        <dbReference type="SAM" id="MobiDB-lite"/>
    </source>
</evidence>
<keyword evidence="11" id="KW-1185">Reference proteome</keyword>
<dbReference type="EMBL" id="CAUWAG010000007">
    <property type="protein sequence ID" value="CAJ2504784.1"/>
    <property type="molecule type" value="Genomic_DNA"/>
</dbReference>
<comment type="caution">
    <text evidence="10">The sequence shown here is derived from an EMBL/GenBank/DDBJ whole genome shotgun (WGS) entry which is preliminary data.</text>
</comment>
<evidence type="ECO:0000256" key="5">
    <source>
        <dbReference type="ARBA" id="ARBA00020164"/>
    </source>
</evidence>
<evidence type="ECO:0000256" key="1">
    <source>
        <dbReference type="ARBA" id="ARBA00001784"/>
    </source>
</evidence>
<feature type="compositionally biased region" description="Pro residues" evidence="9">
    <location>
        <begin position="141"/>
        <end position="150"/>
    </location>
</feature>
<dbReference type="PANTHER" id="PTHR35524">
    <property type="entry name" value="ALPHA-ACETOLACTATE DECARBOXYLASE"/>
    <property type="match status" value="1"/>
</dbReference>
<protein>
    <recommendedName>
        <fullName evidence="5">Alpha-acetolactate decarboxylase</fullName>
        <ecNumber evidence="4">4.1.1.5</ecNumber>
    </recommendedName>
</protein>
<dbReference type="PANTHER" id="PTHR35524:SF1">
    <property type="entry name" value="ALPHA-ACETOLACTATE DECARBOXYLASE"/>
    <property type="match status" value="1"/>
</dbReference>
<sequence>MVSRIPNDIFQFSTVSALMAGLCTSGPLAHQLTGYGTHGLGTCSALNGEVLFLDSVAYHITTSPSKKSSSQSMTQGAADDQEALNDAARGLDPVIKKAARDAMMPFVQVTLFRPEFRLPLPLPQSKTLSKSSLLNTLSSPPRSPGGPLPPADLKGTTGGQNSFLPFLIRGTFADMTIRIGGPIKDDSESLAQVTARAPQWRIKGAKGTIFGFLSPAWSNGISVAGFHGHFIEDEGQGARRGGHVLDFVVGEGEGRVEWGVSGHHHLGLPRGEEWESLELGVDAEGIAKAEG</sequence>
<organism evidence="10 11">
    <name type="scientific">Anthostomella pinea</name>
    <dbReference type="NCBI Taxonomy" id="933095"/>
    <lineage>
        <taxon>Eukaryota</taxon>
        <taxon>Fungi</taxon>
        <taxon>Dikarya</taxon>
        <taxon>Ascomycota</taxon>
        <taxon>Pezizomycotina</taxon>
        <taxon>Sordariomycetes</taxon>
        <taxon>Xylariomycetidae</taxon>
        <taxon>Xylariales</taxon>
        <taxon>Xylariaceae</taxon>
        <taxon>Anthostomella</taxon>
    </lineage>
</organism>
<dbReference type="GO" id="GO:0045151">
    <property type="term" value="P:acetoin biosynthetic process"/>
    <property type="evidence" value="ECO:0007669"/>
    <property type="project" value="UniProtKB-KW"/>
</dbReference>
<evidence type="ECO:0000256" key="8">
    <source>
        <dbReference type="ARBA" id="ARBA00023239"/>
    </source>
</evidence>
<evidence type="ECO:0000313" key="10">
    <source>
        <dbReference type="EMBL" id="CAJ2504784.1"/>
    </source>
</evidence>
<dbReference type="InterPro" id="IPR005128">
    <property type="entry name" value="Acetolactate_a_deCO2ase"/>
</dbReference>
<comment type="pathway">
    <text evidence="2">Polyol metabolism; (R,R)-butane-2,3-diol biosynthesis; (R,R)-butane-2,3-diol from pyruvate: step 2/3.</text>
</comment>
<dbReference type="GO" id="GO:0047605">
    <property type="term" value="F:acetolactate decarboxylase activity"/>
    <property type="evidence" value="ECO:0007669"/>
    <property type="project" value="UniProtKB-EC"/>
</dbReference>
<reference evidence="10" key="1">
    <citation type="submission" date="2023-10" db="EMBL/GenBank/DDBJ databases">
        <authorList>
            <person name="Hackl T."/>
        </authorList>
    </citation>
    <scope>NUCLEOTIDE SEQUENCE</scope>
</reference>
<evidence type="ECO:0000313" key="11">
    <source>
        <dbReference type="Proteomes" id="UP001295740"/>
    </source>
</evidence>
<proteinExistence type="inferred from homology"/>
<keyword evidence="6" id="KW-0210">Decarboxylase</keyword>
<accession>A0AAI8YHC0</accession>
<gene>
    <name evidence="10" type="ORF">KHLLAP_LOCUS5252</name>
</gene>
<evidence type="ECO:0000256" key="4">
    <source>
        <dbReference type="ARBA" id="ARBA00013204"/>
    </source>
</evidence>
<dbReference type="Proteomes" id="UP001295740">
    <property type="component" value="Unassembled WGS sequence"/>
</dbReference>